<protein>
    <recommendedName>
        <fullName evidence="3">Geranylgeranyl reductase</fullName>
    </recommendedName>
</protein>
<dbReference type="PRINTS" id="PR00420">
    <property type="entry name" value="RNGMNOXGNASE"/>
</dbReference>
<dbReference type="Pfam" id="PF13450">
    <property type="entry name" value="NAD_binding_8"/>
    <property type="match status" value="1"/>
</dbReference>
<evidence type="ECO:0000313" key="2">
    <source>
        <dbReference type="Proteomes" id="UP000248557"/>
    </source>
</evidence>
<dbReference type="GeneID" id="3855948"/>
<comment type="caution">
    <text evidence="1">The sequence shown here is derived from an EMBL/GenBank/DDBJ whole genome shotgun (WGS) entry which is preliminary data.</text>
</comment>
<dbReference type="Gene3D" id="3.50.50.60">
    <property type="entry name" value="FAD/NAD(P)-binding domain"/>
    <property type="match status" value="1"/>
</dbReference>
<dbReference type="InterPro" id="IPR036188">
    <property type="entry name" value="FAD/NAD-bd_sf"/>
</dbReference>
<dbReference type="InterPro" id="IPR050407">
    <property type="entry name" value="Geranylgeranyl_reductase"/>
</dbReference>
<name>A0A328Q2W2_9EURY</name>
<reference evidence="1 2" key="1">
    <citation type="submission" date="2017-05" db="EMBL/GenBank/DDBJ databases">
        <title>Host range expansion of the Methanosphaera genus to humans and monogastric animals involves recent and extensive reduction in genome content.</title>
        <authorList>
            <person name="Hoedt E.C."/>
            <person name="Volmer J.G."/>
            <person name="Parks D.H."/>
            <person name="Rosewarne C.P."/>
            <person name="Denman S.E."/>
            <person name="Mcsweeney C.S."/>
            <person name="O Cuiv P."/>
            <person name="Hugenholtz P."/>
            <person name="Tyson G.W."/>
            <person name="Morrison M."/>
        </authorList>
    </citation>
    <scope>NUCLEOTIDE SEQUENCE [LARGE SCALE GENOMIC DNA]</scope>
    <source>
        <strain evidence="1 2">PA5</strain>
    </source>
</reference>
<dbReference type="RefSeq" id="WP_011406896.1">
    <property type="nucleotide sequence ID" value="NZ_JAXJAF010000209.1"/>
</dbReference>
<dbReference type="InterPro" id="IPR011777">
    <property type="entry name" value="Geranylgeranyl_Rdtase_fam"/>
</dbReference>
<proteinExistence type="predicted"/>
<dbReference type="SUPFAM" id="SSF51905">
    <property type="entry name" value="FAD/NAD(P)-binding domain"/>
    <property type="match status" value="1"/>
</dbReference>
<evidence type="ECO:0008006" key="3">
    <source>
        <dbReference type="Google" id="ProtNLM"/>
    </source>
</evidence>
<dbReference type="NCBIfam" id="TIGR02032">
    <property type="entry name" value="GG-red-SF"/>
    <property type="match status" value="1"/>
</dbReference>
<dbReference type="PANTHER" id="PTHR42685">
    <property type="entry name" value="GERANYLGERANYL DIPHOSPHATE REDUCTASE"/>
    <property type="match status" value="1"/>
</dbReference>
<dbReference type="AlphaFoldDB" id="A0A328Q2W2"/>
<dbReference type="GO" id="GO:0016628">
    <property type="term" value="F:oxidoreductase activity, acting on the CH-CH group of donors, NAD or NADP as acceptor"/>
    <property type="evidence" value="ECO:0007669"/>
    <property type="project" value="InterPro"/>
</dbReference>
<dbReference type="Proteomes" id="UP000248557">
    <property type="component" value="Unassembled WGS sequence"/>
</dbReference>
<evidence type="ECO:0000313" key="1">
    <source>
        <dbReference type="EMBL" id="RAP02617.1"/>
    </source>
</evidence>
<organism evidence="1 2">
    <name type="scientific">Methanosphaera stadtmanae</name>
    <dbReference type="NCBI Taxonomy" id="2317"/>
    <lineage>
        <taxon>Archaea</taxon>
        <taxon>Methanobacteriati</taxon>
        <taxon>Methanobacteriota</taxon>
        <taxon>Methanomada group</taxon>
        <taxon>Methanobacteria</taxon>
        <taxon>Methanobacteriales</taxon>
        <taxon>Methanobacteriaceae</taxon>
        <taxon>Methanosphaera</taxon>
    </lineage>
</organism>
<gene>
    <name evidence="1" type="ORF">CA615_06565</name>
</gene>
<dbReference type="OMA" id="FWVAPIN"/>
<accession>A0A328Q2W2</accession>
<dbReference type="EMBL" id="NGJK01000081">
    <property type="protein sequence ID" value="RAP02617.1"/>
    <property type="molecule type" value="Genomic_DNA"/>
</dbReference>
<dbReference type="PANTHER" id="PTHR42685:SF18">
    <property type="entry name" value="DIGERANYLGERANYLGLYCEROPHOSPHOLIPID REDUCTASE"/>
    <property type="match status" value="1"/>
</dbReference>
<sequence>MTNYDIIVVGGGPIGSTYAYKMAKLGYDVALFDMKNRIGQPLQCAGLVSTNIDDTKNLPREFISNEVRGANLISPNKTTIHVEKDNTVAYVLDRVLYDKYLFDRAINAGVDAHIGTMVDDVDINNTTLRIGNAYHRAKLIAVACGPNSKTSKKMNPNLDEDSFMAIQYTIQTDNPSTEFVDVSVREELLPGFLWKIPVSSNQSRIGLFTKNSYGGATKLLDNELSLNDEIIQKHYGIIPRFNINKKIVQNNTILLGDTASQVKPTTGGGIISGFNCTEIAKNNSNKMLESGDNSYLENYEREYHERYDEEFRTQHNVQNIMENMTEDDFNYMFNQLNEYDVDKIISEYGDMDNQIPLLKQLIKTGIIFKLLPKIGVRRLKNIWKSL</sequence>